<dbReference type="PIRSF" id="PIRSF000103">
    <property type="entry name" value="HIBADH"/>
    <property type="match status" value="1"/>
</dbReference>
<reference evidence="4" key="1">
    <citation type="journal article" date="2019" name="Int. J. Syst. Evol. Microbiol.">
        <title>The Global Catalogue of Microorganisms (GCM) 10K type strain sequencing project: providing services to taxonomists for standard genome sequencing and annotation.</title>
        <authorList>
            <consortium name="The Broad Institute Genomics Platform"/>
            <consortium name="The Broad Institute Genome Sequencing Center for Infectious Disease"/>
            <person name="Wu L."/>
            <person name="Ma J."/>
        </authorList>
    </citation>
    <scope>NUCLEOTIDE SEQUENCE [LARGE SCALE GENOMIC DNA]</scope>
    <source>
        <strain evidence="4">CGMCC 1.6784</strain>
    </source>
</reference>
<gene>
    <name evidence="3" type="ORF">GCM10011349_43770</name>
</gene>
<dbReference type="RefSeq" id="WP_188823346.1">
    <property type="nucleotide sequence ID" value="NZ_BMLK01000036.1"/>
</dbReference>
<dbReference type="EMBL" id="BMLK01000036">
    <property type="protein sequence ID" value="GGN61289.1"/>
    <property type="molecule type" value="Genomic_DNA"/>
</dbReference>
<dbReference type="PANTHER" id="PTHR43060:SF15">
    <property type="entry name" value="3-HYDROXYISOBUTYRATE DEHYDROGENASE-LIKE 1, MITOCHONDRIAL-RELATED"/>
    <property type="match status" value="1"/>
</dbReference>
<dbReference type="InterPro" id="IPR013328">
    <property type="entry name" value="6PGD_dom2"/>
</dbReference>
<dbReference type="InterPro" id="IPR015815">
    <property type="entry name" value="HIBADH-related"/>
</dbReference>
<dbReference type="InterPro" id="IPR008927">
    <property type="entry name" value="6-PGluconate_DH-like_C_sf"/>
</dbReference>
<dbReference type="PANTHER" id="PTHR43060">
    <property type="entry name" value="3-HYDROXYISOBUTYRATE DEHYDROGENASE-LIKE 1, MITOCHONDRIAL-RELATED"/>
    <property type="match status" value="1"/>
</dbReference>
<protein>
    <submittedName>
        <fullName evidence="3">6-phosphogluconate dehydrogenase</fullName>
    </submittedName>
</protein>
<dbReference type="Gene3D" id="1.10.1040.10">
    <property type="entry name" value="N-(1-d-carboxylethyl)-l-norvaline Dehydrogenase, domain 2"/>
    <property type="match status" value="1"/>
</dbReference>
<dbReference type="InterPro" id="IPR006115">
    <property type="entry name" value="6PGDH_NADP-bd"/>
</dbReference>
<name>A0ABQ2K1R5_9SPHN</name>
<dbReference type="Gene3D" id="3.40.50.720">
    <property type="entry name" value="NAD(P)-binding Rossmann-like Domain"/>
    <property type="match status" value="1"/>
</dbReference>
<comment type="caution">
    <text evidence="3">The sequence shown here is derived from an EMBL/GenBank/DDBJ whole genome shotgun (WGS) entry which is preliminary data.</text>
</comment>
<keyword evidence="4" id="KW-1185">Reference proteome</keyword>
<dbReference type="SUPFAM" id="SSF48179">
    <property type="entry name" value="6-phosphogluconate dehydrogenase C-terminal domain-like"/>
    <property type="match status" value="1"/>
</dbReference>
<accession>A0ABQ2K1R5</accession>
<feature type="domain" description="6-phosphogluconate dehydrogenase NADP-binding" evidence="2">
    <location>
        <begin position="2"/>
        <end position="155"/>
    </location>
</feature>
<dbReference type="Pfam" id="PF03446">
    <property type="entry name" value="NAD_binding_2"/>
    <property type="match status" value="1"/>
</dbReference>
<organism evidence="3 4">
    <name type="scientific">Novosphingobium indicum</name>
    <dbReference type="NCBI Taxonomy" id="462949"/>
    <lineage>
        <taxon>Bacteria</taxon>
        <taxon>Pseudomonadati</taxon>
        <taxon>Pseudomonadota</taxon>
        <taxon>Alphaproteobacteria</taxon>
        <taxon>Sphingomonadales</taxon>
        <taxon>Sphingomonadaceae</taxon>
        <taxon>Novosphingobium</taxon>
    </lineage>
</organism>
<proteinExistence type="predicted"/>
<dbReference type="SUPFAM" id="SSF51735">
    <property type="entry name" value="NAD(P)-binding Rossmann-fold domains"/>
    <property type="match status" value="1"/>
</dbReference>
<evidence type="ECO:0000259" key="2">
    <source>
        <dbReference type="Pfam" id="PF03446"/>
    </source>
</evidence>
<dbReference type="Proteomes" id="UP000605099">
    <property type="component" value="Unassembled WGS sequence"/>
</dbReference>
<evidence type="ECO:0000256" key="1">
    <source>
        <dbReference type="ARBA" id="ARBA00023002"/>
    </source>
</evidence>
<dbReference type="InterPro" id="IPR036291">
    <property type="entry name" value="NAD(P)-bd_dom_sf"/>
</dbReference>
<sequence length="278" mass="28825">MKIGFIGLGSMGAPIARRLARSGFNVTGCDVSPQALAAFDEPGTRREPNPIEAARGVDVLGVCVRTDAQLEELIGEGAIFAAMGAGSTFILNSTVAPNLARRLAEQAAGHAVGFIDVGVSGGGPAAIEGKLSLFVGGDEAVVEKARPFLDAIGTTAWLGPVGRGLEGKLLNNLVSIANYGMAAAILDLGVELEFDREQLREALMIGSARGFALQAVSGLVGWREGATAEYLDDIHALLAKDVIHAAELAPPDHPAMSALQASCNAMLARVMRAADERR</sequence>
<keyword evidence="1" id="KW-0560">Oxidoreductase</keyword>
<evidence type="ECO:0000313" key="4">
    <source>
        <dbReference type="Proteomes" id="UP000605099"/>
    </source>
</evidence>
<evidence type="ECO:0000313" key="3">
    <source>
        <dbReference type="EMBL" id="GGN61289.1"/>
    </source>
</evidence>